<dbReference type="Pfam" id="PF22754">
    <property type="entry name" value="bHLH-TF_ACT-like_plant"/>
    <property type="match status" value="1"/>
</dbReference>
<dbReference type="GO" id="GO:0003700">
    <property type="term" value="F:DNA-binding transcription factor activity"/>
    <property type="evidence" value="ECO:0007669"/>
    <property type="project" value="TreeGrafter"/>
</dbReference>
<feature type="compositionally biased region" description="Polar residues" evidence="5">
    <location>
        <begin position="369"/>
        <end position="379"/>
    </location>
</feature>
<dbReference type="Pfam" id="PF14215">
    <property type="entry name" value="bHLH-MYC_N"/>
    <property type="match status" value="1"/>
</dbReference>
<evidence type="ECO:0000313" key="9">
    <source>
        <dbReference type="Proteomes" id="UP000822688"/>
    </source>
</evidence>
<dbReference type="PROSITE" id="PS51671">
    <property type="entry name" value="ACT"/>
    <property type="match status" value="1"/>
</dbReference>
<evidence type="ECO:0000256" key="2">
    <source>
        <dbReference type="ARBA" id="ARBA00023015"/>
    </source>
</evidence>
<accession>A0A8T0J885</accession>
<dbReference type="InterPro" id="IPR002912">
    <property type="entry name" value="ACT_dom"/>
</dbReference>
<keyword evidence="2" id="KW-0805">Transcription regulation</keyword>
<dbReference type="Gene3D" id="4.10.280.10">
    <property type="entry name" value="Helix-loop-helix DNA-binding domain"/>
    <property type="match status" value="1"/>
</dbReference>
<dbReference type="PANTHER" id="PTHR31945">
    <property type="entry name" value="TRANSCRIPTION FACTOR SCREAM2-RELATED"/>
    <property type="match status" value="1"/>
</dbReference>
<comment type="subcellular location">
    <subcellularLocation>
        <location evidence="1">Nucleus</location>
    </subcellularLocation>
</comment>
<keyword evidence="3" id="KW-0804">Transcription</keyword>
<dbReference type="GO" id="GO:0046983">
    <property type="term" value="F:protein dimerization activity"/>
    <property type="evidence" value="ECO:0007669"/>
    <property type="project" value="InterPro"/>
</dbReference>
<dbReference type="InterPro" id="IPR051358">
    <property type="entry name" value="TF_AMS/ICE1/BHLH6-like"/>
</dbReference>
<proteinExistence type="predicted"/>
<feature type="domain" description="ACT" evidence="7">
    <location>
        <begin position="435"/>
        <end position="510"/>
    </location>
</feature>
<keyword evidence="9" id="KW-1185">Reference proteome</keyword>
<evidence type="ECO:0000256" key="3">
    <source>
        <dbReference type="ARBA" id="ARBA00023163"/>
    </source>
</evidence>
<dbReference type="CDD" id="cd04873">
    <property type="entry name" value="ACT_UUR-ACR-like"/>
    <property type="match status" value="1"/>
</dbReference>
<evidence type="ECO:0000256" key="1">
    <source>
        <dbReference type="ARBA" id="ARBA00004123"/>
    </source>
</evidence>
<reference evidence="8" key="1">
    <citation type="submission" date="2020-06" db="EMBL/GenBank/DDBJ databases">
        <title>WGS assembly of Ceratodon purpureus strain R40.</title>
        <authorList>
            <person name="Carey S.B."/>
            <person name="Jenkins J."/>
            <person name="Shu S."/>
            <person name="Lovell J.T."/>
            <person name="Sreedasyam A."/>
            <person name="Maumus F."/>
            <person name="Tiley G.P."/>
            <person name="Fernandez-Pozo N."/>
            <person name="Barry K."/>
            <person name="Chen C."/>
            <person name="Wang M."/>
            <person name="Lipzen A."/>
            <person name="Daum C."/>
            <person name="Saski C.A."/>
            <person name="Payton A.C."/>
            <person name="Mcbreen J.C."/>
            <person name="Conrad R.E."/>
            <person name="Kollar L.M."/>
            <person name="Olsson S."/>
            <person name="Huttunen S."/>
            <person name="Landis J.B."/>
            <person name="Wickett N.J."/>
            <person name="Johnson M.G."/>
            <person name="Rensing S.A."/>
            <person name="Grimwood J."/>
            <person name="Schmutz J."/>
            <person name="Mcdaniel S.F."/>
        </authorList>
    </citation>
    <scope>NUCLEOTIDE SEQUENCE</scope>
    <source>
        <strain evidence="8">R40</strain>
    </source>
</reference>
<dbReference type="SMART" id="SM00353">
    <property type="entry name" value="HLH"/>
    <property type="match status" value="1"/>
</dbReference>
<dbReference type="GO" id="GO:0005634">
    <property type="term" value="C:nucleus"/>
    <property type="evidence" value="ECO:0007669"/>
    <property type="project" value="UniProtKB-SubCell"/>
</dbReference>
<dbReference type="GO" id="GO:0043565">
    <property type="term" value="F:sequence-specific DNA binding"/>
    <property type="evidence" value="ECO:0007669"/>
    <property type="project" value="TreeGrafter"/>
</dbReference>
<sequence>MSKQSGGVQERLRSIVGPKGWDYAVFWQLHNETRTLDWTGCCCSGLGGTGNDNLVASTSTRYLESSTGCPDVSGYHSATLICSLLASMPSSVPLDSGIQGRVFLGGQPKWVHGDPSMEGQEMAVQTKVCIPVQSGLVELGVANHVTENAALVQYVRGRCGEPWPISQQRSSSNMSLDASGSQGSMMDQQVPKMYYSRNFPTSLDSSWPSSHPWEQENPMLESQLMGSFDQQELMNQLTSSTTHSLHQGTITESPRGSALSKEDGEVKQEMRGESSDCSDPMDDDDEKGGSRSGGRRHLSKNLVAERKRRKKLNERLYSLRALVPKITKMDRASILGDAIEYVKELQQQVKDLQEELLMDSKDNDVPSGLVNNDGTSNADPQEAKLGGAATDIGQCSTKIDTQNATVEVIDRQGDEELITQPMQVEVNKMDGRLLSLRIFCEKRPGVFVKLMQALDVLGLNVVHANITTFRGLVLNIFNAEIGVKEIAGVEQVRETLLEMASQSSSRPLASPSDCPNLQPSPPTISGARALETVTEEPPP</sequence>
<evidence type="ECO:0000259" key="6">
    <source>
        <dbReference type="PROSITE" id="PS50888"/>
    </source>
</evidence>
<gene>
    <name evidence="8" type="ORF">KC19_1G138900</name>
</gene>
<dbReference type="InterPro" id="IPR036638">
    <property type="entry name" value="HLH_DNA-bd_sf"/>
</dbReference>
<name>A0A8T0J885_CERPU</name>
<dbReference type="CDD" id="cd11443">
    <property type="entry name" value="bHLH_AtAMS_like"/>
    <property type="match status" value="1"/>
</dbReference>
<protein>
    <recommendedName>
        <fullName evidence="10">BHLH domain-containing protein</fullName>
    </recommendedName>
</protein>
<comment type="caution">
    <text evidence="8">The sequence shown here is derived from an EMBL/GenBank/DDBJ whole genome shotgun (WGS) entry which is preliminary data.</text>
</comment>
<dbReference type="EMBL" id="CM026421">
    <property type="protein sequence ID" value="KAG0590961.1"/>
    <property type="molecule type" value="Genomic_DNA"/>
</dbReference>
<evidence type="ECO:0000259" key="7">
    <source>
        <dbReference type="PROSITE" id="PS51671"/>
    </source>
</evidence>
<evidence type="ECO:0000256" key="5">
    <source>
        <dbReference type="SAM" id="MobiDB-lite"/>
    </source>
</evidence>
<dbReference type="AlphaFoldDB" id="A0A8T0J885"/>
<evidence type="ECO:0000313" key="8">
    <source>
        <dbReference type="EMBL" id="KAG0590961.1"/>
    </source>
</evidence>
<feature type="compositionally biased region" description="Low complexity" evidence="5">
    <location>
        <begin position="501"/>
        <end position="512"/>
    </location>
</feature>
<dbReference type="Proteomes" id="UP000822688">
    <property type="component" value="Chromosome 1"/>
</dbReference>
<organism evidence="8 9">
    <name type="scientific">Ceratodon purpureus</name>
    <name type="common">Fire moss</name>
    <name type="synonym">Dicranum purpureum</name>
    <dbReference type="NCBI Taxonomy" id="3225"/>
    <lineage>
        <taxon>Eukaryota</taxon>
        <taxon>Viridiplantae</taxon>
        <taxon>Streptophyta</taxon>
        <taxon>Embryophyta</taxon>
        <taxon>Bryophyta</taxon>
        <taxon>Bryophytina</taxon>
        <taxon>Bryopsida</taxon>
        <taxon>Dicranidae</taxon>
        <taxon>Pseudoditrichales</taxon>
        <taxon>Ditrichaceae</taxon>
        <taxon>Ceratodon</taxon>
    </lineage>
</organism>
<dbReference type="InterPro" id="IPR011598">
    <property type="entry name" value="bHLH_dom"/>
</dbReference>
<dbReference type="InterPro" id="IPR054502">
    <property type="entry name" value="bHLH-TF_ACT-like_plant"/>
</dbReference>
<dbReference type="InterPro" id="IPR045865">
    <property type="entry name" value="ACT-like_dom_sf"/>
</dbReference>
<dbReference type="SUPFAM" id="SSF55021">
    <property type="entry name" value="ACT-like"/>
    <property type="match status" value="1"/>
</dbReference>
<evidence type="ECO:0008006" key="10">
    <source>
        <dbReference type="Google" id="ProtNLM"/>
    </source>
</evidence>
<feature type="domain" description="BHLH" evidence="6">
    <location>
        <begin position="296"/>
        <end position="345"/>
    </location>
</feature>
<feature type="compositionally biased region" description="Basic and acidic residues" evidence="5">
    <location>
        <begin position="260"/>
        <end position="274"/>
    </location>
</feature>
<dbReference type="SUPFAM" id="SSF47459">
    <property type="entry name" value="HLH, helix-loop-helix DNA-binding domain"/>
    <property type="match status" value="1"/>
</dbReference>
<dbReference type="PROSITE" id="PS50888">
    <property type="entry name" value="BHLH"/>
    <property type="match status" value="1"/>
</dbReference>
<feature type="compositionally biased region" description="Polar residues" evidence="5">
    <location>
        <begin position="236"/>
        <end position="254"/>
    </location>
</feature>
<feature type="region of interest" description="Disordered" evidence="5">
    <location>
        <begin position="361"/>
        <end position="384"/>
    </location>
</feature>
<feature type="region of interest" description="Disordered" evidence="5">
    <location>
        <begin position="501"/>
        <end position="539"/>
    </location>
</feature>
<evidence type="ECO:0000256" key="4">
    <source>
        <dbReference type="ARBA" id="ARBA00023242"/>
    </source>
</evidence>
<keyword evidence="4" id="KW-0539">Nucleus</keyword>
<dbReference type="PANTHER" id="PTHR31945:SF11">
    <property type="entry name" value="TRANSCRIPTION FACTOR ABORTED MICROSPORES"/>
    <property type="match status" value="1"/>
</dbReference>
<dbReference type="Pfam" id="PF00010">
    <property type="entry name" value="HLH"/>
    <property type="match status" value="1"/>
</dbReference>
<feature type="region of interest" description="Disordered" evidence="5">
    <location>
        <begin position="236"/>
        <end position="306"/>
    </location>
</feature>
<feature type="region of interest" description="Disordered" evidence="5">
    <location>
        <begin position="165"/>
        <end position="185"/>
    </location>
</feature>
<dbReference type="InterPro" id="IPR025610">
    <property type="entry name" value="MYC/MYB_N"/>
</dbReference>